<evidence type="ECO:0000313" key="2">
    <source>
        <dbReference type="Proteomes" id="UP000248079"/>
    </source>
</evidence>
<comment type="caution">
    <text evidence="1">The sequence shown here is derived from an EMBL/GenBank/DDBJ whole genome shotgun (WGS) entry which is preliminary data.</text>
</comment>
<dbReference type="Proteomes" id="UP000248079">
    <property type="component" value="Unassembled WGS sequence"/>
</dbReference>
<sequence length="65" mass="7743">MPLLSNILFVLINASRKFQIFYLKQMIIWVSILLFKMDFPQLGENQTNQFLAYYSLGRSVWILNL</sequence>
<reference evidence="1 2" key="1">
    <citation type="submission" date="2018-05" db="EMBL/GenBank/DDBJ databases">
        <title>Marinifilum breve JC075T sp. nov., a marine bacterium isolated from Yongle Blue Hole in the South China Sea.</title>
        <authorList>
            <person name="Fu T."/>
        </authorList>
    </citation>
    <scope>NUCLEOTIDE SEQUENCE [LARGE SCALE GENOMIC DNA]</scope>
    <source>
        <strain evidence="1 2">JC075</strain>
    </source>
</reference>
<evidence type="ECO:0000313" key="1">
    <source>
        <dbReference type="EMBL" id="PXY00793.1"/>
    </source>
</evidence>
<gene>
    <name evidence="1" type="ORF">DF185_12880</name>
</gene>
<proteinExistence type="predicted"/>
<dbReference type="AlphaFoldDB" id="A0A2V3ZX05"/>
<organism evidence="1 2">
    <name type="scientific">Marinifilum breve</name>
    <dbReference type="NCBI Taxonomy" id="2184082"/>
    <lineage>
        <taxon>Bacteria</taxon>
        <taxon>Pseudomonadati</taxon>
        <taxon>Bacteroidota</taxon>
        <taxon>Bacteroidia</taxon>
        <taxon>Marinilabiliales</taxon>
        <taxon>Marinifilaceae</taxon>
    </lineage>
</organism>
<protein>
    <submittedName>
        <fullName evidence="1">Uncharacterized protein</fullName>
    </submittedName>
</protein>
<name>A0A2V3ZX05_9BACT</name>
<accession>A0A2V3ZX05</accession>
<keyword evidence="2" id="KW-1185">Reference proteome</keyword>
<dbReference type="EMBL" id="QFLI01000005">
    <property type="protein sequence ID" value="PXY00793.1"/>
    <property type="molecule type" value="Genomic_DNA"/>
</dbReference>